<evidence type="ECO:0000313" key="2">
    <source>
        <dbReference type="Proteomes" id="UP001209229"/>
    </source>
</evidence>
<protein>
    <submittedName>
        <fullName evidence="1">Phosphatidylinositol-specific phospholipase C1-like protein</fullName>
    </submittedName>
</protein>
<dbReference type="GO" id="GO:0006629">
    <property type="term" value="P:lipid metabolic process"/>
    <property type="evidence" value="ECO:0007669"/>
    <property type="project" value="InterPro"/>
</dbReference>
<dbReference type="GO" id="GO:0008081">
    <property type="term" value="F:phosphoric diester hydrolase activity"/>
    <property type="evidence" value="ECO:0007669"/>
    <property type="project" value="InterPro"/>
</dbReference>
<dbReference type="InterPro" id="IPR017946">
    <property type="entry name" value="PLC-like_Pdiesterase_TIM-brl"/>
</dbReference>
<dbReference type="Gene3D" id="3.20.20.190">
    <property type="entry name" value="Phosphatidylinositol (PI) phosphodiesterase"/>
    <property type="match status" value="1"/>
</dbReference>
<dbReference type="InterPro" id="IPR032075">
    <property type="entry name" value="PI-PLC-C1"/>
</dbReference>
<sequence>MNHIKYTLFLLALISASCSQKQVLKLNQIQVIGSHNSYKRTIQPEVMKLIAEKDSAIAKTLDYSHISLSQQLEMGLRNVEVDVVYDPEGGRYQHPWANEQLKAHQIEPLPYDTLNEMSAPGFKVMHIPDLDFRTWNYTFKSALLELKKWSDEHPDHTPVVITVNAKASNFPAEGFIPLLAFSDTAFNLLDKELFDYLTADKLITPDDVRGKYSSLKEAVLKQGWPELDRVKGKFLFVLDEGGTKREIYLKDHESLAGRAMFVKSEPNQSYTSFFIINDPVAYKDSIQALVKQGYMVRTRADADTKEARNNDYSRFEAAKESGAQVITTDYYLPDARLGNDYHISFPDSSKERLNPLL</sequence>
<dbReference type="RefSeq" id="WP_301189867.1">
    <property type="nucleotide sequence ID" value="NZ_JAPDPJ010000012.1"/>
</dbReference>
<evidence type="ECO:0000313" key="1">
    <source>
        <dbReference type="EMBL" id="MCW3786301.1"/>
    </source>
</evidence>
<dbReference type="PROSITE" id="PS50007">
    <property type="entry name" value="PIPLC_X_DOMAIN"/>
    <property type="match status" value="1"/>
</dbReference>
<gene>
    <name evidence="1" type="ORF">OM075_07475</name>
</gene>
<dbReference type="Proteomes" id="UP001209229">
    <property type="component" value="Unassembled WGS sequence"/>
</dbReference>
<accession>A0AAE3SEK0</accession>
<organism evidence="1 2">
    <name type="scientific">Plebeiibacterium sediminum</name>
    <dbReference type="NCBI Taxonomy" id="2992112"/>
    <lineage>
        <taxon>Bacteria</taxon>
        <taxon>Pseudomonadati</taxon>
        <taxon>Bacteroidota</taxon>
        <taxon>Bacteroidia</taxon>
        <taxon>Marinilabiliales</taxon>
        <taxon>Marinilabiliaceae</taxon>
        <taxon>Plebeiibacterium</taxon>
    </lineage>
</organism>
<keyword evidence="2" id="KW-1185">Reference proteome</keyword>
<dbReference type="CDD" id="cd08589">
    <property type="entry name" value="PI-PLCc_SaPLC1_like"/>
    <property type="match status" value="1"/>
</dbReference>
<reference evidence="1" key="1">
    <citation type="submission" date="2022-10" db="EMBL/GenBank/DDBJ databases">
        <authorList>
            <person name="Yu W.X."/>
        </authorList>
    </citation>
    <scope>NUCLEOTIDE SEQUENCE</scope>
    <source>
        <strain evidence="1">AAT</strain>
    </source>
</reference>
<name>A0AAE3SEK0_9BACT</name>
<dbReference type="AlphaFoldDB" id="A0AAE3SEK0"/>
<dbReference type="Pfam" id="PF16670">
    <property type="entry name" value="PI-PLC-C1"/>
    <property type="match status" value="1"/>
</dbReference>
<proteinExistence type="predicted"/>
<dbReference type="PROSITE" id="PS51257">
    <property type="entry name" value="PROKAR_LIPOPROTEIN"/>
    <property type="match status" value="1"/>
</dbReference>
<dbReference type="EMBL" id="JAPDPJ010000012">
    <property type="protein sequence ID" value="MCW3786301.1"/>
    <property type="molecule type" value="Genomic_DNA"/>
</dbReference>
<comment type="caution">
    <text evidence="1">The sequence shown here is derived from an EMBL/GenBank/DDBJ whole genome shotgun (WGS) entry which is preliminary data.</text>
</comment>
<dbReference type="SUPFAM" id="SSF51695">
    <property type="entry name" value="PLC-like phosphodiesterases"/>
    <property type="match status" value="1"/>
</dbReference>